<dbReference type="Proteomes" id="UP000077280">
    <property type="component" value="Unassembled WGS sequence"/>
</dbReference>
<dbReference type="Proteomes" id="UP001275867">
    <property type="component" value="Unassembled WGS sequence"/>
</dbReference>
<feature type="domain" description="SUF system FeS cluster assembly SufBD N-terminal" evidence="3">
    <location>
        <begin position="71"/>
        <end position="131"/>
    </location>
</feature>
<keyword evidence="6" id="KW-1185">Reference proteome</keyword>
<dbReference type="EMBL" id="WERX01000033">
    <property type="protein sequence ID" value="MDV7694978.1"/>
    <property type="molecule type" value="Genomic_DNA"/>
</dbReference>
<gene>
    <name evidence="4" type="primary">sufD</name>
    <name evidence="5" type="ORF">A7K95_09615</name>
    <name evidence="4" type="ORF">GA842_08955</name>
</gene>
<dbReference type="SUPFAM" id="SSF101960">
    <property type="entry name" value="Stabilizer of iron transporter SufD"/>
    <property type="match status" value="1"/>
</dbReference>
<comment type="caution">
    <text evidence="4">The sequence shown here is derived from an EMBL/GenBank/DDBJ whole genome shotgun (WGS) entry which is preliminary data.</text>
</comment>
<evidence type="ECO:0000313" key="7">
    <source>
        <dbReference type="Proteomes" id="UP001275867"/>
    </source>
</evidence>
<dbReference type="GO" id="GO:0016226">
    <property type="term" value="P:iron-sulfur cluster assembly"/>
    <property type="evidence" value="ECO:0007669"/>
    <property type="project" value="InterPro"/>
</dbReference>
<protein>
    <submittedName>
        <fullName evidence="4">Fe-S cluster assembly protein SufD</fullName>
    </submittedName>
</protein>
<dbReference type="Pfam" id="PF01458">
    <property type="entry name" value="SUFBD_core"/>
    <property type="match status" value="1"/>
</dbReference>
<dbReference type="RefSeq" id="WP_068807789.1">
    <property type="nucleotide sequence ID" value="NZ_LXND01000075.1"/>
</dbReference>
<dbReference type="EMBL" id="LXND01000075">
    <property type="protein sequence ID" value="OAD63442.1"/>
    <property type="molecule type" value="Genomic_DNA"/>
</dbReference>
<dbReference type="NCBIfam" id="TIGR01981">
    <property type="entry name" value="sufD"/>
    <property type="match status" value="1"/>
</dbReference>
<evidence type="ECO:0000259" key="2">
    <source>
        <dbReference type="Pfam" id="PF01458"/>
    </source>
</evidence>
<evidence type="ECO:0000256" key="1">
    <source>
        <dbReference type="ARBA" id="ARBA00043967"/>
    </source>
</evidence>
<evidence type="ECO:0000313" key="4">
    <source>
        <dbReference type="EMBL" id="MDV7694978.1"/>
    </source>
</evidence>
<dbReference type="GeneID" id="93383838"/>
<dbReference type="InterPro" id="IPR037284">
    <property type="entry name" value="SUF_FeS_clus_asmbl_SufBD_sf"/>
</dbReference>
<comment type="similarity">
    <text evidence="1">Belongs to the iron-sulfur cluster assembly SufBD family.</text>
</comment>
<proteinExistence type="inferred from homology"/>
<dbReference type="InterPro" id="IPR000825">
    <property type="entry name" value="SUF_FeS_clus_asmbl_SufBD_core"/>
</dbReference>
<evidence type="ECO:0000259" key="3">
    <source>
        <dbReference type="Pfam" id="PF19295"/>
    </source>
</evidence>
<dbReference type="Pfam" id="PF19295">
    <property type="entry name" value="SufBD_N"/>
    <property type="match status" value="1"/>
</dbReference>
<reference evidence="5 6" key="1">
    <citation type="submission" date="2016-05" db="EMBL/GenBank/DDBJ databases">
        <title>Draft genome sequence of Pediococcus parvulus 2.6, a probiotic beta-glucan producer strain.</title>
        <authorList>
            <person name="Mohedano M.L."/>
            <person name="Perez-Ramos A."/>
            <person name="Duenas M.T."/>
            <person name="Lamontanara A."/>
            <person name="Orru L."/>
            <person name="Spano G."/>
            <person name="Capozzi V."/>
            <person name="Lopez P."/>
        </authorList>
    </citation>
    <scope>NUCLEOTIDE SEQUENCE [LARGE SCALE GENOMIC DNA]</scope>
    <source>
        <strain evidence="5 6">2.6</strain>
    </source>
</reference>
<dbReference type="PANTHER" id="PTHR43575">
    <property type="entry name" value="PROTEIN ABCI7, CHLOROPLASTIC"/>
    <property type="match status" value="1"/>
</dbReference>
<evidence type="ECO:0000313" key="5">
    <source>
        <dbReference type="EMBL" id="OAD63442.1"/>
    </source>
</evidence>
<sequence>MSEPIMKKLPELGLFPNEPAWFTDIRKTALKNYRNTKLPRFAKVHYEYWQLGELMTQVKPSIDQEMDCSTNDYILCTLATALMKHEKLVEKYYLQKALTTLTDRLVNFSTAFVNAGSFLYIPANTKLTKPILLPENSKTKFEQEISHNLIILGEGAQATIGIQSNGAGTAKTGHRISEIVLEANSHLNLINLDDFTAAQPIYLNRQASVGENAHLNWSIGSFSDGNVIAEMNAELVGRRAVATINNAAITSGKQTQGMNTRVTNFAPHSVGKIRQRGVILDESRLVFNGIGKIIHGAHGTIAEQENRILMLSDKASGDANPILLIDENDVEAGHAASVGRLDKKQLYYLMSRGLSKPTAKRLVVRGFIGELAKEIANPQIRQSFQKSLERKLPNA</sequence>
<dbReference type="InterPro" id="IPR011542">
    <property type="entry name" value="SUF_FeS_clus_asmbl_SufD"/>
</dbReference>
<dbReference type="PANTHER" id="PTHR43575:SF1">
    <property type="entry name" value="PROTEIN ABCI7, CHLOROPLASTIC"/>
    <property type="match status" value="1"/>
</dbReference>
<dbReference type="InterPro" id="IPR045595">
    <property type="entry name" value="SufBD_N"/>
</dbReference>
<reference evidence="4" key="2">
    <citation type="submission" date="2019-10" db="EMBL/GenBank/DDBJ databases">
        <title>Malate fermentation in French cider.</title>
        <authorList>
            <person name="Cousin F.J."/>
            <person name="Medina Fernandez S."/>
            <person name="Misery B."/>
            <person name="Laplace J.-M."/>
            <person name="Cretenet M."/>
        </authorList>
    </citation>
    <scope>NUCLEOTIDE SEQUENCE</scope>
    <source>
        <strain evidence="4">UCMA15901</strain>
    </source>
</reference>
<name>A0AAP5TED8_9LACO</name>
<dbReference type="InterPro" id="IPR055346">
    <property type="entry name" value="Fe-S_cluster_assembly_SufBD"/>
</dbReference>
<feature type="domain" description="SUF system FeS cluster assembly SufBD core" evidence="2">
    <location>
        <begin position="142"/>
        <end position="367"/>
    </location>
</feature>
<dbReference type="AlphaFoldDB" id="A0AAP5TED8"/>
<accession>A0AAP5TED8</accession>
<organism evidence="4 7">
    <name type="scientific">Pediococcus parvulus</name>
    <dbReference type="NCBI Taxonomy" id="54062"/>
    <lineage>
        <taxon>Bacteria</taxon>
        <taxon>Bacillati</taxon>
        <taxon>Bacillota</taxon>
        <taxon>Bacilli</taxon>
        <taxon>Lactobacillales</taxon>
        <taxon>Lactobacillaceae</taxon>
        <taxon>Pediococcus</taxon>
    </lineage>
</organism>
<evidence type="ECO:0000313" key="6">
    <source>
        <dbReference type="Proteomes" id="UP000077280"/>
    </source>
</evidence>